<dbReference type="Gene3D" id="3.30.420.150">
    <property type="entry name" value="Exopolyphosphatase. Domain 2"/>
    <property type="match status" value="1"/>
</dbReference>
<dbReference type="AlphaFoldDB" id="A0A0R1VK07"/>
<dbReference type="GO" id="GO:0006357">
    <property type="term" value="P:regulation of transcription by RNA polymerase II"/>
    <property type="evidence" value="ECO:0007669"/>
    <property type="project" value="TreeGrafter"/>
</dbReference>
<dbReference type="Proteomes" id="UP000051451">
    <property type="component" value="Unassembled WGS sequence"/>
</dbReference>
<name>A0A0R1VK07_9LACO</name>
<gene>
    <name evidence="3" type="ORF">FC89_GL000794</name>
</gene>
<evidence type="ECO:0000313" key="4">
    <source>
        <dbReference type="Proteomes" id="UP000051451"/>
    </source>
</evidence>
<protein>
    <submittedName>
        <fullName evidence="3">Exopolyphosphatase</fullName>
    </submittedName>
</protein>
<dbReference type="CDD" id="cd24052">
    <property type="entry name" value="ASKHA_NBD_HpPPX-GppA-like"/>
    <property type="match status" value="1"/>
</dbReference>
<feature type="domain" description="Ppx/GppA phosphatase N-terminal" evidence="2">
    <location>
        <begin position="27"/>
        <end position="312"/>
    </location>
</feature>
<comment type="caution">
    <text evidence="3">The sequence shown here is derived from an EMBL/GenBank/DDBJ whole genome shotgun (WGS) entry which is preliminary data.</text>
</comment>
<reference evidence="3 4" key="1">
    <citation type="journal article" date="2015" name="Genome Announc.">
        <title>Expanding the biotechnology potential of lactobacilli through comparative genomics of 213 strains and associated genera.</title>
        <authorList>
            <person name="Sun Z."/>
            <person name="Harris H.M."/>
            <person name="McCann A."/>
            <person name="Guo C."/>
            <person name="Argimon S."/>
            <person name="Zhang W."/>
            <person name="Yang X."/>
            <person name="Jeffery I.B."/>
            <person name="Cooney J.C."/>
            <person name="Kagawa T.F."/>
            <person name="Liu W."/>
            <person name="Song Y."/>
            <person name="Salvetti E."/>
            <person name="Wrobel A."/>
            <person name="Rasinkangas P."/>
            <person name="Parkhill J."/>
            <person name="Rea M.C."/>
            <person name="O'Sullivan O."/>
            <person name="Ritari J."/>
            <person name="Douillard F.P."/>
            <person name="Paul Ross R."/>
            <person name="Yang R."/>
            <person name="Briner A.E."/>
            <person name="Felis G.E."/>
            <person name="de Vos W.M."/>
            <person name="Barrangou R."/>
            <person name="Klaenhammer T.R."/>
            <person name="Caufield P.W."/>
            <person name="Cui Y."/>
            <person name="Zhang H."/>
            <person name="O'Toole P.W."/>
        </authorList>
    </citation>
    <scope>NUCLEOTIDE SEQUENCE [LARGE SCALE GENOMIC DNA]</scope>
    <source>
        <strain evidence="3 4">DSM 18630</strain>
    </source>
</reference>
<accession>A0A0R1VK07</accession>
<dbReference type="InterPro" id="IPR050273">
    <property type="entry name" value="GppA/Ppx_hydrolase"/>
</dbReference>
<dbReference type="SUPFAM" id="SSF53067">
    <property type="entry name" value="Actin-like ATPase domain"/>
    <property type="match status" value="2"/>
</dbReference>
<dbReference type="Gene3D" id="3.30.420.40">
    <property type="match status" value="1"/>
</dbReference>
<dbReference type="STRING" id="1423750.FC89_GL000794"/>
<dbReference type="Pfam" id="PF02541">
    <property type="entry name" value="Ppx-GppA"/>
    <property type="match status" value="1"/>
</dbReference>
<dbReference type="InterPro" id="IPR043129">
    <property type="entry name" value="ATPase_NBD"/>
</dbReference>
<dbReference type="EMBL" id="AZGB01000016">
    <property type="protein sequence ID" value="KRM05930.1"/>
    <property type="molecule type" value="Genomic_DNA"/>
</dbReference>
<organism evidence="3 4">
    <name type="scientific">Liquorilactobacillus ghanensis DSM 18630</name>
    <dbReference type="NCBI Taxonomy" id="1423750"/>
    <lineage>
        <taxon>Bacteria</taxon>
        <taxon>Bacillati</taxon>
        <taxon>Bacillota</taxon>
        <taxon>Bacilli</taxon>
        <taxon>Lactobacillales</taxon>
        <taxon>Lactobacillaceae</taxon>
        <taxon>Liquorilactobacillus</taxon>
    </lineage>
</organism>
<keyword evidence="4" id="KW-1185">Reference proteome</keyword>
<proteinExistence type="inferred from homology"/>
<evidence type="ECO:0000313" key="3">
    <source>
        <dbReference type="EMBL" id="KRM05930.1"/>
    </source>
</evidence>
<dbReference type="PANTHER" id="PTHR30005:SF0">
    <property type="entry name" value="RETROGRADE REGULATION PROTEIN 2"/>
    <property type="match status" value="1"/>
</dbReference>
<dbReference type="PATRIC" id="fig|1423750.3.peg.817"/>
<evidence type="ECO:0000259" key="2">
    <source>
        <dbReference type="Pfam" id="PF02541"/>
    </source>
</evidence>
<sequence length="314" mass="34838">MQAGVIKMDNLVVLDFGSNSVRFSINQITGKNTFKEILRRKATTRLAEGMGLTAGEKRLTPAAIKRTLAAVADFKKIYQQYSNYQVVGIATAAVREAVNRKSLIDQVYQQTGCRLQVLSAHEETYFDYLAVMNSLLLKDCLIFDIGGGSCELALVKSGKFQTGVSLPFGAVSLGEKFTAANLTAAKLFALQTFLRKQFSALFWLQQASDLPLVLLGGCNRSVARIKRTELKLQPIDSFHGFKMTTKDFTEIYQRLLGLDNQQRKQVPGMEAMRSDIILAGMTPVILLLQQLHCSQVVFSESGAREGFIYQQLSQ</sequence>
<comment type="similarity">
    <text evidence="1">Belongs to the GppA/Ppx family.</text>
</comment>
<evidence type="ECO:0000256" key="1">
    <source>
        <dbReference type="ARBA" id="ARBA00007125"/>
    </source>
</evidence>
<dbReference type="PANTHER" id="PTHR30005">
    <property type="entry name" value="EXOPOLYPHOSPHATASE"/>
    <property type="match status" value="1"/>
</dbReference>
<dbReference type="InterPro" id="IPR003695">
    <property type="entry name" value="Ppx_GppA_N"/>
</dbReference>